<dbReference type="Pfam" id="PF03572">
    <property type="entry name" value="Peptidase_S41"/>
    <property type="match status" value="1"/>
</dbReference>
<dbReference type="GO" id="GO:0030288">
    <property type="term" value="C:outer membrane-bounded periplasmic space"/>
    <property type="evidence" value="ECO:0007669"/>
    <property type="project" value="TreeGrafter"/>
</dbReference>
<protein>
    <submittedName>
        <fullName evidence="2">Peptidase family S41</fullName>
    </submittedName>
</protein>
<dbReference type="STRING" id="579105.SAMN04488096_1341"/>
<evidence type="ECO:0000313" key="2">
    <source>
        <dbReference type="EMBL" id="SHJ27670.1"/>
    </source>
</evidence>
<dbReference type="GO" id="GO:0007165">
    <property type="term" value="P:signal transduction"/>
    <property type="evidence" value="ECO:0007669"/>
    <property type="project" value="TreeGrafter"/>
</dbReference>
<dbReference type="InterPro" id="IPR005151">
    <property type="entry name" value="Tail-specific_protease"/>
</dbReference>
<proteinExistence type="predicted"/>
<dbReference type="Gene3D" id="3.90.226.10">
    <property type="entry name" value="2-enoyl-CoA Hydratase, Chain A, domain 1"/>
    <property type="match status" value="1"/>
</dbReference>
<keyword evidence="3" id="KW-1185">Reference proteome</keyword>
<dbReference type="SUPFAM" id="SSF52096">
    <property type="entry name" value="ClpP/crotonase"/>
    <property type="match status" value="1"/>
</dbReference>
<organism evidence="2 3">
    <name type="scientific">Mesonia phycicola</name>
    <dbReference type="NCBI Taxonomy" id="579105"/>
    <lineage>
        <taxon>Bacteria</taxon>
        <taxon>Pseudomonadati</taxon>
        <taxon>Bacteroidota</taxon>
        <taxon>Flavobacteriia</taxon>
        <taxon>Flavobacteriales</taxon>
        <taxon>Flavobacteriaceae</taxon>
        <taxon>Mesonia</taxon>
    </lineage>
</organism>
<accession>A0A1M6HZU8</accession>
<dbReference type="PANTHER" id="PTHR32060:SF30">
    <property type="entry name" value="CARBOXY-TERMINAL PROCESSING PROTEASE CTPA"/>
    <property type="match status" value="1"/>
</dbReference>
<dbReference type="EMBL" id="FQYY01000034">
    <property type="protein sequence ID" value="SHJ27670.1"/>
    <property type="molecule type" value="Genomic_DNA"/>
</dbReference>
<dbReference type="GO" id="GO:0006508">
    <property type="term" value="P:proteolysis"/>
    <property type="evidence" value="ECO:0007669"/>
    <property type="project" value="InterPro"/>
</dbReference>
<feature type="domain" description="Tail specific protease" evidence="1">
    <location>
        <begin position="68"/>
        <end position="309"/>
    </location>
</feature>
<sequence>MKKILFSLIVIFIFQKSLSQSNNLSRNDKKAIKQMIKKFENFSINKDSIKWDLFENKVWQSAKTSKDSAVITALILNGDKHSSYYDQASKSYLYGKLDEEYKYEKVTPFQKQENIGYVKIETFINNRNSLEKTLENGVKYINGNIEKIKEQDSRKLKGWIIDLRENQGGNMWPMLISLTPFLEDGILGYFYVGKKLDEWSKKENQIFDGSVNKTNKFIGDPVNYKLKNDNLKIAVLINGNTASSGEATAIALMNNPNIKFFGSKSAGYTTSNKSISLKNNDLLILTSGVMTDYKKKKYWNGINPRIIISNNSDLVKEITDWFE</sequence>
<dbReference type="SMART" id="SM00245">
    <property type="entry name" value="TSPc"/>
    <property type="match status" value="1"/>
</dbReference>
<name>A0A1M6HZU8_9FLAO</name>
<dbReference type="GO" id="GO:0008236">
    <property type="term" value="F:serine-type peptidase activity"/>
    <property type="evidence" value="ECO:0007669"/>
    <property type="project" value="InterPro"/>
</dbReference>
<dbReference type="Proteomes" id="UP000184225">
    <property type="component" value="Unassembled WGS sequence"/>
</dbReference>
<evidence type="ECO:0000313" key="3">
    <source>
        <dbReference type="Proteomes" id="UP000184225"/>
    </source>
</evidence>
<dbReference type="PANTHER" id="PTHR32060">
    <property type="entry name" value="TAIL-SPECIFIC PROTEASE"/>
    <property type="match status" value="1"/>
</dbReference>
<dbReference type="InterPro" id="IPR029045">
    <property type="entry name" value="ClpP/crotonase-like_dom_sf"/>
</dbReference>
<evidence type="ECO:0000259" key="1">
    <source>
        <dbReference type="SMART" id="SM00245"/>
    </source>
</evidence>
<dbReference type="AlphaFoldDB" id="A0A1M6HZU8"/>
<gene>
    <name evidence="2" type="ORF">SAMN04488096_1341</name>
</gene>
<dbReference type="GO" id="GO:0004175">
    <property type="term" value="F:endopeptidase activity"/>
    <property type="evidence" value="ECO:0007669"/>
    <property type="project" value="TreeGrafter"/>
</dbReference>
<reference evidence="2 3" key="1">
    <citation type="submission" date="2016-11" db="EMBL/GenBank/DDBJ databases">
        <authorList>
            <person name="Jaros S."/>
            <person name="Januszkiewicz K."/>
            <person name="Wedrychowicz H."/>
        </authorList>
    </citation>
    <scope>NUCLEOTIDE SEQUENCE [LARGE SCALE GENOMIC DNA]</scope>
    <source>
        <strain evidence="2 3">DSM 21425</strain>
    </source>
</reference>